<proteinExistence type="predicted"/>
<comment type="caution">
    <text evidence="2">The sequence shown here is derived from an EMBL/GenBank/DDBJ whole genome shotgun (WGS) entry which is preliminary data.</text>
</comment>
<dbReference type="Proteomes" id="UP001642260">
    <property type="component" value="Unassembled WGS sequence"/>
</dbReference>
<protein>
    <submittedName>
        <fullName evidence="2">Uncharacterized protein</fullName>
    </submittedName>
</protein>
<name>A0ABC8M430_ERUVS</name>
<keyword evidence="3" id="KW-1185">Reference proteome</keyword>
<organism evidence="2 3">
    <name type="scientific">Eruca vesicaria subsp. sativa</name>
    <name type="common">Garden rocket</name>
    <name type="synonym">Eruca sativa</name>
    <dbReference type="NCBI Taxonomy" id="29727"/>
    <lineage>
        <taxon>Eukaryota</taxon>
        <taxon>Viridiplantae</taxon>
        <taxon>Streptophyta</taxon>
        <taxon>Embryophyta</taxon>
        <taxon>Tracheophyta</taxon>
        <taxon>Spermatophyta</taxon>
        <taxon>Magnoliopsida</taxon>
        <taxon>eudicotyledons</taxon>
        <taxon>Gunneridae</taxon>
        <taxon>Pentapetalae</taxon>
        <taxon>rosids</taxon>
        <taxon>malvids</taxon>
        <taxon>Brassicales</taxon>
        <taxon>Brassicaceae</taxon>
        <taxon>Brassiceae</taxon>
        <taxon>Eruca</taxon>
    </lineage>
</organism>
<accession>A0ABC8M430</accession>
<evidence type="ECO:0000256" key="1">
    <source>
        <dbReference type="SAM" id="MobiDB-lite"/>
    </source>
</evidence>
<feature type="region of interest" description="Disordered" evidence="1">
    <location>
        <begin position="27"/>
        <end position="52"/>
    </location>
</feature>
<dbReference type="AlphaFoldDB" id="A0ABC8M430"/>
<gene>
    <name evidence="2" type="ORF">ERUC_LOCUS42816</name>
</gene>
<feature type="compositionally biased region" description="Low complexity" evidence="1">
    <location>
        <begin position="32"/>
        <end position="52"/>
    </location>
</feature>
<dbReference type="EMBL" id="CAKOAT010889598">
    <property type="protein sequence ID" value="CAH8390333.1"/>
    <property type="molecule type" value="Genomic_DNA"/>
</dbReference>
<evidence type="ECO:0000313" key="3">
    <source>
        <dbReference type="Proteomes" id="UP001642260"/>
    </source>
</evidence>
<evidence type="ECO:0000313" key="2">
    <source>
        <dbReference type="EMBL" id="CAH8390333.1"/>
    </source>
</evidence>
<reference evidence="2 3" key="1">
    <citation type="submission" date="2022-03" db="EMBL/GenBank/DDBJ databases">
        <authorList>
            <person name="Macdonald S."/>
            <person name="Ahmed S."/>
            <person name="Newling K."/>
        </authorList>
    </citation>
    <scope>NUCLEOTIDE SEQUENCE [LARGE SCALE GENOMIC DNA]</scope>
</reference>
<sequence>MKLAKTYNDTVPAQPVSNAYPNAPTQWSGGYAAQPQAWPQAQADPAQPQQWNPAYASSSHVRLCMVHMVAMLLHKHNHPCHKLLLTAHILLRFTQQSLNRTLLRIDKVITVVSTITNQLKKSIVD</sequence>